<feature type="region of interest" description="Disordered" evidence="1">
    <location>
        <begin position="1"/>
        <end position="101"/>
    </location>
</feature>
<dbReference type="InterPro" id="IPR016024">
    <property type="entry name" value="ARM-type_fold"/>
</dbReference>
<evidence type="ECO:0000313" key="3">
    <source>
        <dbReference type="Proteomes" id="UP001162131"/>
    </source>
</evidence>
<accession>A0AAU9JA04</accession>
<evidence type="ECO:0000256" key="1">
    <source>
        <dbReference type="SAM" id="MobiDB-lite"/>
    </source>
</evidence>
<dbReference type="AlphaFoldDB" id="A0AAU9JA04"/>
<proteinExistence type="predicted"/>
<dbReference type="SUPFAM" id="SSF48371">
    <property type="entry name" value="ARM repeat"/>
    <property type="match status" value="1"/>
</dbReference>
<gene>
    <name evidence="2" type="ORF">BSTOLATCC_MIC37715</name>
</gene>
<dbReference type="InterPro" id="IPR011989">
    <property type="entry name" value="ARM-like"/>
</dbReference>
<feature type="compositionally biased region" description="Basic and acidic residues" evidence="1">
    <location>
        <begin position="66"/>
        <end position="101"/>
    </location>
</feature>
<keyword evidence="3" id="KW-1185">Reference proteome</keyword>
<feature type="compositionally biased region" description="Basic and acidic residues" evidence="1">
    <location>
        <begin position="1"/>
        <end position="12"/>
    </location>
</feature>
<dbReference type="EMBL" id="CAJZBQ010000037">
    <property type="protein sequence ID" value="CAG9324969.1"/>
    <property type="molecule type" value="Genomic_DNA"/>
</dbReference>
<protein>
    <submittedName>
        <fullName evidence="2">Uncharacterized protein</fullName>
    </submittedName>
</protein>
<dbReference type="Proteomes" id="UP001162131">
    <property type="component" value="Unassembled WGS sequence"/>
</dbReference>
<name>A0AAU9JA04_9CILI</name>
<dbReference type="Gene3D" id="1.25.10.10">
    <property type="entry name" value="Leucine-rich Repeat Variant"/>
    <property type="match status" value="1"/>
</dbReference>
<comment type="caution">
    <text evidence="2">The sequence shown here is derived from an EMBL/GenBank/DDBJ whole genome shotgun (WGS) entry which is preliminary data.</text>
</comment>
<organism evidence="2 3">
    <name type="scientific">Blepharisma stoltei</name>
    <dbReference type="NCBI Taxonomy" id="1481888"/>
    <lineage>
        <taxon>Eukaryota</taxon>
        <taxon>Sar</taxon>
        <taxon>Alveolata</taxon>
        <taxon>Ciliophora</taxon>
        <taxon>Postciliodesmatophora</taxon>
        <taxon>Heterotrichea</taxon>
        <taxon>Heterotrichida</taxon>
        <taxon>Blepharismidae</taxon>
        <taxon>Blepharisma</taxon>
    </lineage>
</organism>
<feature type="compositionally biased region" description="Basic and acidic residues" evidence="1">
    <location>
        <begin position="21"/>
        <end position="35"/>
    </location>
</feature>
<evidence type="ECO:0000313" key="2">
    <source>
        <dbReference type="EMBL" id="CAG9324969.1"/>
    </source>
</evidence>
<sequence>MGCCEGRGDDSNKMQAVQEAKPMKKVPEEAKRIEINSDASEPENNHGNIPAKPLDEKGENNTGQNNKEKIKSKTEWKIDKENSKEPKVSDTEKNLDNGEAANKKDIEEVEFVKKAEEKEMETENISQNEIVVNFGFDSSNIIPSDYSPQLLPEKNSEPLTEKELKEILENIKGDLYKDQENKEKITPELIKQLLESLKSNDPAIIELALQDLLGLFKIPIQYKDAEALYEDDALYVLNSLLQDPVELLRYLASKLVRAMLKDKTIEMEMIKNYQKGAIINSIIQANPGFTQPKHLKSNLHTLYHFLYDADHNIIFSNQELLFFNNLIHLLTQTQLKFNEMSKNKDWDLYSKKILKLIEDLKNDAKLDLVERKSLGSPRLSSYSSETDTVFATNISKYTLEELIAELNTPRRIKAILLNDTWAEAPTTVGSLSAARMAELFADKILDNPEVISLVIRTNAVGKLRENLKSRLRDKRESALICLSHMIQPEYPEICDEFMSDEGLALIYTFMQDNKEGMRVASIDVLRGYYFNRPSAIQRVVKSGLDFTGGMITILLGLSTPSYVNAMLMNIRDMFVDEEGDIDEEVLALWKNEGLLYALSQIDIERLKAHPEFLEYEQQIYDYINTMKEELEAENEELFED</sequence>
<reference evidence="2" key="1">
    <citation type="submission" date="2021-09" db="EMBL/GenBank/DDBJ databases">
        <authorList>
            <consortium name="AG Swart"/>
            <person name="Singh M."/>
            <person name="Singh A."/>
            <person name="Seah K."/>
            <person name="Emmerich C."/>
        </authorList>
    </citation>
    <scope>NUCLEOTIDE SEQUENCE</scope>
    <source>
        <strain evidence="2">ATCC30299</strain>
    </source>
</reference>